<feature type="domain" description="Plastocyanin-like" evidence="1">
    <location>
        <begin position="99"/>
        <end position="160"/>
    </location>
</feature>
<dbReference type="GO" id="GO:0016491">
    <property type="term" value="F:oxidoreductase activity"/>
    <property type="evidence" value="ECO:0007669"/>
    <property type="project" value="InterPro"/>
</dbReference>
<evidence type="ECO:0000259" key="1">
    <source>
        <dbReference type="Pfam" id="PF07731"/>
    </source>
</evidence>
<name>A0A7R9JA61_TIMCA</name>
<dbReference type="SUPFAM" id="SSF49503">
    <property type="entry name" value="Cupredoxins"/>
    <property type="match status" value="1"/>
</dbReference>
<evidence type="ECO:0000313" key="2">
    <source>
        <dbReference type="EMBL" id="CAD7575497.1"/>
    </source>
</evidence>
<accession>A0A7R9JA61</accession>
<reference evidence="2" key="1">
    <citation type="submission" date="2020-11" db="EMBL/GenBank/DDBJ databases">
        <authorList>
            <person name="Tran Van P."/>
        </authorList>
    </citation>
    <scope>NUCLEOTIDE SEQUENCE</scope>
</reference>
<dbReference type="Pfam" id="PF07731">
    <property type="entry name" value="Cu-oxidase_2"/>
    <property type="match status" value="1"/>
</dbReference>
<dbReference type="InterPro" id="IPR011706">
    <property type="entry name" value="Cu-oxidase_C"/>
</dbReference>
<dbReference type="Gene3D" id="2.60.40.420">
    <property type="entry name" value="Cupredoxins - blue copper proteins"/>
    <property type="match status" value="1"/>
</dbReference>
<dbReference type="EMBL" id="OE183262">
    <property type="protein sequence ID" value="CAD7575497.1"/>
    <property type="molecule type" value="Genomic_DNA"/>
</dbReference>
<gene>
    <name evidence="2" type="ORF">TCMB3V08_LOCUS8088</name>
</gene>
<dbReference type="InterPro" id="IPR008972">
    <property type="entry name" value="Cupredoxin"/>
</dbReference>
<organism evidence="2">
    <name type="scientific">Timema californicum</name>
    <name type="common">California timema</name>
    <name type="synonym">Walking stick</name>
    <dbReference type="NCBI Taxonomy" id="61474"/>
    <lineage>
        <taxon>Eukaryota</taxon>
        <taxon>Metazoa</taxon>
        <taxon>Ecdysozoa</taxon>
        <taxon>Arthropoda</taxon>
        <taxon>Hexapoda</taxon>
        <taxon>Insecta</taxon>
        <taxon>Pterygota</taxon>
        <taxon>Neoptera</taxon>
        <taxon>Polyneoptera</taxon>
        <taxon>Phasmatodea</taxon>
        <taxon>Timematodea</taxon>
        <taxon>Timematoidea</taxon>
        <taxon>Timematidae</taxon>
        <taxon>Timema</taxon>
    </lineage>
</organism>
<dbReference type="AlphaFoldDB" id="A0A7R9JA61"/>
<dbReference type="GO" id="GO:0005507">
    <property type="term" value="F:copper ion binding"/>
    <property type="evidence" value="ECO:0007669"/>
    <property type="project" value="InterPro"/>
</dbReference>
<proteinExistence type="predicted"/>
<sequence>MMTGGLLTESAALTSQPANRRAATTSPWPAVAARWRALRPFCDKDIIINKHLYRLRRHAALGGNSVEMGRINNISYVDPPVTPISQHLSENYICNRTHLSHTCKKSEMCVCTHIEYLPLNKVVEFVFYNPDNPQSTLNHPMHHHGVSYQVRGMGTFPANFKVNEHNVRKLHESGKLCSNRDKYPLMDTVPLFAHGYLDGPGDLRGSRPVCPSKLGPGVLNSSREIKMEGGIPIAPTHPSRRRVRGLDEEAVHLAPGGGGR</sequence>
<protein>
    <submittedName>
        <fullName evidence="2">(California timema) hypothetical protein</fullName>
    </submittedName>
</protein>